<name>A0ABN9IDW5_9RALS</name>
<dbReference type="PANTHER" id="PTHR33823">
    <property type="entry name" value="RNA POLYMERASE-BINDING TRANSCRIPTION FACTOR DKSA-RELATED"/>
    <property type="match status" value="1"/>
</dbReference>
<dbReference type="PANTHER" id="PTHR33823:SF4">
    <property type="entry name" value="GENERAL STRESS PROTEIN 16O"/>
    <property type="match status" value="1"/>
</dbReference>
<dbReference type="EMBL" id="CATYWO010000001">
    <property type="protein sequence ID" value="CAJ0779549.1"/>
    <property type="molecule type" value="Genomic_DNA"/>
</dbReference>
<keyword evidence="1" id="KW-0479">Metal-binding</keyword>
<keyword evidence="3" id="KW-0862">Zinc</keyword>
<evidence type="ECO:0000256" key="4">
    <source>
        <dbReference type="PROSITE-ProRule" id="PRU00510"/>
    </source>
</evidence>
<gene>
    <name evidence="6" type="primary">dksA_1</name>
    <name evidence="6" type="ORF">LMG7141_00900</name>
</gene>
<reference evidence="6 7" key="1">
    <citation type="submission" date="2023-07" db="EMBL/GenBank/DDBJ databases">
        <authorList>
            <person name="Peeters C."/>
        </authorList>
    </citation>
    <scope>NUCLEOTIDE SEQUENCE [LARGE SCALE GENOMIC DNA]</scope>
    <source>
        <strain evidence="6 7">LMG 7141</strain>
    </source>
</reference>
<accession>A0ABN9IDW5</accession>
<dbReference type="Proteomes" id="UP001189616">
    <property type="component" value="Unassembled WGS sequence"/>
</dbReference>
<dbReference type="Pfam" id="PF01258">
    <property type="entry name" value="zf-dskA_traR"/>
    <property type="match status" value="1"/>
</dbReference>
<proteinExistence type="predicted"/>
<evidence type="ECO:0000256" key="1">
    <source>
        <dbReference type="ARBA" id="ARBA00022723"/>
    </source>
</evidence>
<comment type="caution">
    <text evidence="6">The sequence shown here is derived from an EMBL/GenBank/DDBJ whole genome shotgun (WGS) entry which is preliminary data.</text>
</comment>
<organism evidence="6 7">
    <name type="scientific">Ralstonia condita</name>
    <dbReference type="NCBI Taxonomy" id="3058600"/>
    <lineage>
        <taxon>Bacteria</taxon>
        <taxon>Pseudomonadati</taxon>
        <taxon>Pseudomonadota</taxon>
        <taxon>Betaproteobacteria</taxon>
        <taxon>Burkholderiales</taxon>
        <taxon>Burkholderiaceae</taxon>
        <taxon>Ralstonia</taxon>
    </lineage>
</organism>
<feature type="zinc finger region" description="dksA C4-type" evidence="4">
    <location>
        <begin position="103"/>
        <end position="127"/>
    </location>
</feature>
<keyword evidence="7" id="KW-1185">Reference proteome</keyword>
<feature type="domain" description="Zinc finger DksA/TraR C4-type" evidence="5">
    <location>
        <begin position="99"/>
        <end position="133"/>
    </location>
</feature>
<evidence type="ECO:0000313" key="7">
    <source>
        <dbReference type="Proteomes" id="UP001189616"/>
    </source>
</evidence>
<protein>
    <submittedName>
        <fullName evidence="6">RNA polymerase-binding transcription factor DksA</fullName>
    </submittedName>
</protein>
<dbReference type="Gene3D" id="1.20.120.910">
    <property type="entry name" value="DksA, coiled-coil domain"/>
    <property type="match status" value="1"/>
</dbReference>
<dbReference type="SUPFAM" id="SSF57716">
    <property type="entry name" value="Glucocorticoid receptor-like (DNA-binding domain)"/>
    <property type="match status" value="1"/>
</dbReference>
<dbReference type="InterPro" id="IPR000962">
    <property type="entry name" value="Znf_DskA_TraR"/>
</dbReference>
<evidence type="ECO:0000313" key="6">
    <source>
        <dbReference type="EMBL" id="CAJ0779549.1"/>
    </source>
</evidence>
<sequence>MRLPMDGDQQGKGETGMTHLTDAQWKQLNALLDEHESRVRRQLAGVISSAPPPMAAEPFEDADLAAQETSELAGDVMLAHYRQELADIEASRKRMREHRYGVCVDCGDAIPFLRLQAQPTAERCVACQAARERHWA</sequence>
<evidence type="ECO:0000256" key="3">
    <source>
        <dbReference type="ARBA" id="ARBA00022833"/>
    </source>
</evidence>
<keyword evidence="2" id="KW-0863">Zinc-finger</keyword>
<dbReference type="PROSITE" id="PS51128">
    <property type="entry name" value="ZF_DKSA_2"/>
    <property type="match status" value="1"/>
</dbReference>
<evidence type="ECO:0000259" key="5">
    <source>
        <dbReference type="Pfam" id="PF01258"/>
    </source>
</evidence>
<evidence type="ECO:0000256" key="2">
    <source>
        <dbReference type="ARBA" id="ARBA00022771"/>
    </source>
</evidence>